<dbReference type="PANTHER" id="PTHR42941">
    <property type="entry name" value="SLL1037 PROTEIN"/>
    <property type="match status" value="1"/>
</dbReference>
<name>A0A7X2NUN8_9FIRM</name>
<dbReference type="AlphaFoldDB" id="A0A7X2NUN8"/>
<reference evidence="1 2" key="1">
    <citation type="submission" date="2019-08" db="EMBL/GenBank/DDBJ databases">
        <title>In-depth cultivation of the pig gut microbiome towards novel bacterial diversity and tailored functional studies.</title>
        <authorList>
            <person name="Wylensek D."/>
            <person name="Hitch T.C.A."/>
            <person name="Clavel T."/>
        </authorList>
    </citation>
    <scope>NUCLEOTIDE SEQUENCE [LARGE SCALE GENOMIC DNA]</scope>
    <source>
        <strain evidence="1 2">Oil+RF-744-GAM-WT-6</strain>
    </source>
</reference>
<comment type="caution">
    <text evidence="1">The sequence shown here is derived from an EMBL/GenBank/DDBJ whole genome shotgun (WGS) entry which is preliminary data.</text>
</comment>
<dbReference type="EMBL" id="VUMN01000057">
    <property type="protein sequence ID" value="MSS59833.1"/>
    <property type="molecule type" value="Genomic_DNA"/>
</dbReference>
<dbReference type="Pfam" id="PF16868">
    <property type="entry name" value="NMT1_3"/>
    <property type="match status" value="1"/>
</dbReference>
<keyword evidence="2" id="KW-1185">Reference proteome</keyword>
<gene>
    <name evidence="1" type="ORF">FYJ51_13115</name>
</gene>
<dbReference type="PROSITE" id="PS51257">
    <property type="entry name" value="PROKAR_LIPOPROTEIN"/>
    <property type="match status" value="1"/>
</dbReference>
<evidence type="ECO:0000313" key="2">
    <source>
        <dbReference type="Proteomes" id="UP000461880"/>
    </source>
</evidence>
<dbReference type="InterPro" id="IPR011852">
    <property type="entry name" value="TRAP_TAXI"/>
</dbReference>
<protein>
    <submittedName>
        <fullName evidence="1">TAXI family TRAP transporter solute-binding subunit</fullName>
    </submittedName>
</protein>
<proteinExistence type="predicted"/>
<dbReference type="SUPFAM" id="SSF53850">
    <property type="entry name" value="Periplasmic binding protein-like II"/>
    <property type="match status" value="1"/>
</dbReference>
<evidence type="ECO:0000313" key="1">
    <source>
        <dbReference type="EMBL" id="MSS59833.1"/>
    </source>
</evidence>
<organism evidence="1 2">
    <name type="scientific">Stecheria intestinalis</name>
    <dbReference type="NCBI Taxonomy" id="2606630"/>
    <lineage>
        <taxon>Bacteria</taxon>
        <taxon>Bacillati</taxon>
        <taxon>Bacillota</taxon>
        <taxon>Erysipelotrichia</taxon>
        <taxon>Erysipelotrichales</taxon>
        <taxon>Erysipelotrichaceae</taxon>
        <taxon>Stecheria</taxon>
    </lineage>
</organism>
<accession>A0A7X2NUN8</accession>
<dbReference type="Proteomes" id="UP000461880">
    <property type="component" value="Unassembled WGS sequence"/>
</dbReference>
<dbReference type="Gene3D" id="3.40.190.10">
    <property type="entry name" value="Periplasmic binding protein-like II"/>
    <property type="match status" value="2"/>
</dbReference>
<dbReference type="PANTHER" id="PTHR42941:SF1">
    <property type="entry name" value="SLL1037 PROTEIN"/>
    <property type="match status" value="1"/>
</dbReference>
<dbReference type="NCBIfam" id="TIGR02122">
    <property type="entry name" value="TRAP_TAXI"/>
    <property type="match status" value="1"/>
</dbReference>
<sequence length="317" mass="34214">MKMKRGITAALLASLLTGCVSRQTIRFGTADSSGLYYAFGTLLSEAANENDKNYTLQVKETSGSAANIRLLSEGYIRVGIAQSDVTNEMYYGEELTGDSDNGYQGYSAVASLWTEDVQIAVLKNSDIESLDDLENKTVSIGQEDSGTERNARQILSSVGLQSGNIQMENYDYSDAMSHLLDGSIDAMFITAGAPVQIYADNASAIRLLSLSDDEIERIRNTFDGYVEATVPAGTYEGMSAVRTLGVKAVLLASDETPEDAVYGMCLVLFDNIDDIGKQIGLREEITKETAVEGITIPFHAGAEKYYKENGISLGGNE</sequence>